<gene>
    <name evidence="3" type="ORF">GCM10009559_52030</name>
</gene>
<protein>
    <submittedName>
        <fullName evidence="3">Uncharacterized protein</fullName>
    </submittedName>
</protein>
<feature type="compositionally biased region" description="Basic and acidic residues" evidence="1">
    <location>
        <begin position="94"/>
        <end position="105"/>
    </location>
</feature>
<proteinExistence type="predicted"/>
<keyword evidence="2" id="KW-0472">Membrane</keyword>
<evidence type="ECO:0000256" key="1">
    <source>
        <dbReference type="SAM" id="MobiDB-lite"/>
    </source>
</evidence>
<keyword evidence="2" id="KW-0812">Transmembrane</keyword>
<comment type="caution">
    <text evidence="3">The sequence shown here is derived from an EMBL/GenBank/DDBJ whole genome shotgun (WGS) entry which is preliminary data.</text>
</comment>
<name>A0ABP3YNI8_9PSEU</name>
<reference evidence="4" key="1">
    <citation type="journal article" date="2019" name="Int. J. Syst. Evol. Microbiol.">
        <title>The Global Catalogue of Microorganisms (GCM) 10K type strain sequencing project: providing services to taxonomists for standard genome sequencing and annotation.</title>
        <authorList>
            <consortium name="The Broad Institute Genomics Platform"/>
            <consortium name="The Broad Institute Genome Sequencing Center for Infectious Disease"/>
            <person name="Wu L."/>
            <person name="Ma J."/>
        </authorList>
    </citation>
    <scope>NUCLEOTIDE SEQUENCE [LARGE SCALE GENOMIC DNA]</scope>
    <source>
        <strain evidence="4">JCM 11117</strain>
    </source>
</reference>
<keyword evidence="4" id="KW-1185">Reference proteome</keyword>
<feature type="transmembrane region" description="Helical" evidence="2">
    <location>
        <begin position="154"/>
        <end position="173"/>
    </location>
</feature>
<accession>A0ABP3YNI8</accession>
<sequence>MVLTAGWQLLSRRHAAARPARGVPVRRVRIQAGLLARSWLETEASPRRWIPVHFDPVLVGLRAPATVRVHGDPLRHRLVAVEVDGRLLHPSGPVRDREPRGRRTDNPSAPDASTLERAKRLAPLHRQLSADLPLLLPAPVLALLWTWVSGAGAGTWAGTTALLAALAIWLAALRGSDPS</sequence>
<dbReference type="EMBL" id="BAAAHP010000163">
    <property type="protein sequence ID" value="GAA0895632.1"/>
    <property type="molecule type" value="Genomic_DNA"/>
</dbReference>
<feature type="region of interest" description="Disordered" evidence="1">
    <location>
        <begin position="89"/>
        <end position="114"/>
    </location>
</feature>
<evidence type="ECO:0000313" key="4">
    <source>
        <dbReference type="Proteomes" id="UP001499967"/>
    </source>
</evidence>
<dbReference type="Proteomes" id="UP001499967">
    <property type="component" value="Unassembled WGS sequence"/>
</dbReference>
<keyword evidence="2" id="KW-1133">Transmembrane helix</keyword>
<organism evidence="3 4">
    <name type="scientific">Pseudonocardia zijingensis</name>
    <dbReference type="NCBI Taxonomy" id="153376"/>
    <lineage>
        <taxon>Bacteria</taxon>
        <taxon>Bacillati</taxon>
        <taxon>Actinomycetota</taxon>
        <taxon>Actinomycetes</taxon>
        <taxon>Pseudonocardiales</taxon>
        <taxon>Pseudonocardiaceae</taxon>
        <taxon>Pseudonocardia</taxon>
    </lineage>
</organism>
<evidence type="ECO:0000256" key="2">
    <source>
        <dbReference type="SAM" id="Phobius"/>
    </source>
</evidence>
<evidence type="ECO:0000313" key="3">
    <source>
        <dbReference type="EMBL" id="GAA0895632.1"/>
    </source>
</evidence>